<feature type="domain" description="N-acetyltransferase" evidence="1">
    <location>
        <begin position="13"/>
        <end position="164"/>
    </location>
</feature>
<dbReference type="PANTHER" id="PTHR43415">
    <property type="entry name" value="SPERMIDINE N(1)-ACETYLTRANSFERASE"/>
    <property type="match status" value="1"/>
</dbReference>
<dbReference type="PROSITE" id="PS51186">
    <property type="entry name" value="GNAT"/>
    <property type="match status" value="1"/>
</dbReference>
<evidence type="ECO:0000313" key="3">
    <source>
        <dbReference type="Proteomes" id="UP001354227"/>
    </source>
</evidence>
<dbReference type="Proteomes" id="UP001354227">
    <property type="component" value="Unassembled WGS sequence"/>
</dbReference>
<protein>
    <submittedName>
        <fullName evidence="2">GNAT family N-acetyltransferase</fullName>
        <ecNumber evidence="2">2.3.1.-</ecNumber>
    </submittedName>
</protein>
<dbReference type="Pfam" id="PF13302">
    <property type="entry name" value="Acetyltransf_3"/>
    <property type="match status" value="1"/>
</dbReference>
<dbReference type="PANTHER" id="PTHR43415:SF3">
    <property type="entry name" value="GNAT-FAMILY ACETYLTRANSFERASE"/>
    <property type="match status" value="1"/>
</dbReference>
<sequence>MKRQVSPFGDGVVELRLLEERDLHTTLSWRNRDEARVWFKTSAPLTMDQHAGWFSKYQQKNDDFLFVVESGGMPVGQASVYAIDWEKRSAEVGRFLVAPEGSGKGFIGRACAELVTFSRDVLGLGYIFLEVLESNERAIRLYLQNGFSEEGRSDGLIRMGQSLSPVGAK</sequence>
<dbReference type="SUPFAM" id="SSF55729">
    <property type="entry name" value="Acyl-CoA N-acyltransferases (Nat)"/>
    <property type="match status" value="1"/>
</dbReference>
<proteinExistence type="predicted"/>
<reference evidence="2" key="1">
    <citation type="submission" date="2024-01" db="EMBL/GenBank/DDBJ databases">
        <title>Unpublished Manusciprt.</title>
        <authorList>
            <person name="Duman M."/>
            <person name="Valdes E.G."/>
            <person name="Ajmi N."/>
            <person name="Altun S."/>
            <person name="Saticioglu I.B."/>
        </authorList>
    </citation>
    <scope>NUCLEOTIDE SEQUENCE</scope>
    <source>
        <strain evidence="2">137P</strain>
    </source>
</reference>
<dbReference type="RefSeq" id="WP_330104125.1">
    <property type="nucleotide sequence ID" value="NZ_JAZDCT010000016.1"/>
</dbReference>
<name>A0ABU7HBR5_9PSED</name>
<evidence type="ECO:0000259" key="1">
    <source>
        <dbReference type="PROSITE" id="PS51186"/>
    </source>
</evidence>
<comment type="caution">
    <text evidence="2">The sequence shown here is derived from an EMBL/GenBank/DDBJ whole genome shotgun (WGS) entry which is preliminary data.</text>
</comment>
<evidence type="ECO:0000313" key="2">
    <source>
        <dbReference type="EMBL" id="MEE1888740.1"/>
    </source>
</evidence>
<keyword evidence="2" id="KW-0012">Acyltransferase</keyword>
<dbReference type="InterPro" id="IPR000182">
    <property type="entry name" value="GNAT_dom"/>
</dbReference>
<accession>A0ABU7HBR5</accession>
<dbReference type="EMBL" id="JAZDCT010000016">
    <property type="protein sequence ID" value="MEE1888740.1"/>
    <property type="molecule type" value="Genomic_DNA"/>
</dbReference>
<keyword evidence="2" id="KW-0808">Transferase</keyword>
<dbReference type="GO" id="GO:0016746">
    <property type="term" value="F:acyltransferase activity"/>
    <property type="evidence" value="ECO:0007669"/>
    <property type="project" value="UniProtKB-KW"/>
</dbReference>
<dbReference type="CDD" id="cd04301">
    <property type="entry name" value="NAT_SF"/>
    <property type="match status" value="1"/>
</dbReference>
<dbReference type="Gene3D" id="3.40.630.30">
    <property type="match status" value="1"/>
</dbReference>
<gene>
    <name evidence="2" type="ORF">V0R62_13840</name>
</gene>
<dbReference type="EC" id="2.3.1.-" evidence="2"/>
<organism evidence="2 3">
    <name type="scientific">Pseudomonas carassii</name>
    <dbReference type="NCBI Taxonomy" id="3115855"/>
    <lineage>
        <taxon>Bacteria</taxon>
        <taxon>Pseudomonadati</taxon>
        <taxon>Pseudomonadota</taxon>
        <taxon>Gammaproteobacteria</taxon>
        <taxon>Pseudomonadales</taxon>
        <taxon>Pseudomonadaceae</taxon>
        <taxon>Pseudomonas</taxon>
    </lineage>
</organism>
<dbReference type="InterPro" id="IPR016181">
    <property type="entry name" value="Acyl_CoA_acyltransferase"/>
</dbReference>
<keyword evidence="3" id="KW-1185">Reference proteome</keyword>